<feature type="chain" id="PRO_5039256352" description="Septum formation-related domain-containing protein" evidence="1">
    <location>
        <begin position="25"/>
        <end position="173"/>
    </location>
</feature>
<protein>
    <recommendedName>
        <fullName evidence="2">Septum formation-related domain-containing protein</fullName>
    </recommendedName>
</protein>
<dbReference type="Pfam" id="PF13845">
    <property type="entry name" value="Septum_form"/>
    <property type="match status" value="1"/>
</dbReference>
<reference evidence="3 4" key="1">
    <citation type="submission" date="2020-07" db="EMBL/GenBank/DDBJ databases">
        <title>Sequencing the genomes of 1000 actinobacteria strains.</title>
        <authorList>
            <person name="Klenk H.-P."/>
        </authorList>
    </citation>
    <scope>NUCLEOTIDE SEQUENCE [LARGE SCALE GENOMIC DNA]</scope>
    <source>
        <strain evidence="3 4">DSM 23141</strain>
    </source>
</reference>
<keyword evidence="4" id="KW-1185">Reference proteome</keyword>
<dbReference type="InterPro" id="IPR026004">
    <property type="entry name" value="Septum_form"/>
</dbReference>
<dbReference type="AlphaFoldDB" id="A0A852YCI8"/>
<organism evidence="3 4">
    <name type="scientific">Schumannella luteola</name>
    <dbReference type="NCBI Taxonomy" id="472059"/>
    <lineage>
        <taxon>Bacteria</taxon>
        <taxon>Bacillati</taxon>
        <taxon>Actinomycetota</taxon>
        <taxon>Actinomycetes</taxon>
        <taxon>Micrococcales</taxon>
        <taxon>Microbacteriaceae</taxon>
        <taxon>Schumannella</taxon>
    </lineage>
</organism>
<comment type="caution">
    <text evidence="3">The sequence shown here is derived from an EMBL/GenBank/DDBJ whole genome shotgun (WGS) entry which is preliminary data.</text>
</comment>
<sequence length="173" mass="18367">MRPARILVAALAAVTLVTTLSGCAVFDTARDLGRALGGGGGGGGYSGSGGYVDPDYDTALTELKVGDCFLEPDEDYETEIVDCTELHDYEVTALPTLDGTDYPGDIKVDKVSRALCSQALTDYVGIPYADSSLDSWAWTPDEDGWDAGDHVAICTANDYYYDGLDQSVKDAKI</sequence>
<feature type="domain" description="Septum formation-related" evidence="2">
    <location>
        <begin position="64"/>
        <end position="154"/>
    </location>
</feature>
<proteinExistence type="predicted"/>
<evidence type="ECO:0000313" key="3">
    <source>
        <dbReference type="EMBL" id="NYH00697.1"/>
    </source>
</evidence>
<evidence type="ECO:0000256" key="1">
    <source>
        <dbReference type="SAM" id="SignalP"/>
    </source>
</evidence>
<dbReference type="EMBL" id="JACBZY010000001">
    <property type="protein sequence ID" value="NYH00697.1"/>
    <property type="molecule type" value="Genomic_DNA"/>
</dbReference>
<evidence type="ECO:0000259" key="2">
    <source>
        <dbReference type="Pfam" id="PF13845"/>
    </source>
</evidence>
<evidence type="ECO:0000313" key="4">
    <source>
        <dbReference type="Proteomes" id="UP000553888"/>
    </source>
</evidence>
<accession>A0A852YCI8</accession>
<dbReference type="RefSeq" id="WP_179569661.1">
    <property type="nucleotide sequence ID" value="NZ_JACBZY010000001.1"/>
</dbReference>
<dbReference type="PROSITE" id="PS51257">
    <property type="entry name" value="PROKAR_LIPOPROTEIN"/>
    <property type="match status" value="1"/>
</dbReference>
<dbReference type="Proteomes" id="UP000553888">
    <property type="component" value="Unassembled WGS sequence"/>
</dbReference>
<name>A0A852YCI8_9MICO</name>
<gene>
    <name evidence="3" type="ORF">BJ979_003322</name>
</gene>
<keyword evidence="1" id="KW-0732">Signal</keyword>
<feature type="signal peptide" evidence="1">
    <location>
        <begin position="1"/>
        <end position="24"/>
    </location>
</feature>